<dbReference type="NCBIfam" id="TIGR00056">
    <property type="entry name" value="MlaE family lipid ABC transporter permease subunit"/>
    <property type="match status" value="1"/>
</dbReference>
<evidence type="ECO:0000256" key="3">
    <source>
        <dbReference type="ARBA" id="ARBA00022448"/>
    </source>
</evidence>
<feature type="transmembrane region" description="Helical" evidence="7">
    <location>
        <begin position="152"/>
        <end position="180"/>
    </location>
</feature>
<feature type="transmembrane region" description="Helical" evidence="7">
    <location>
        <begin position="201"/>
        <end position="224"/>
    </location>
</feature>
<dbReference type="InterPro" id="IPR030802">
    <property type="entry name" value="Permease_MalE"/>
</dbReference>
<keyword evidence="4 7" id="KW-0812">Transmembrane</keyword>
<evidence type="ECO:0000256" key="5">
    <source>
        <dbReference type="ARBA" id="ARBA00022989"/>
    </source>
</evidence>
<comment type="caution">
    <text evidence="7">Lacks conserved residue(s) required for the propagation of feature annotation.</text>
</comment>
<dbReference type="PANTHER" id="PTHR30188:SF4">
    <property type="entry name" value="PROTEIN TRIGALACTOSYLDIACYLGLYCEROL 1, CHLOROPLASTIC"/>
    <property type="match status" value="1"/>
</dbReference>
<dbReference type="EMBL" id="PDTI01000063">
    <property type="protein sequence ID" value="PIE62100.1"/>
    <property type="molecule type" value="Genomic_DNA"/>
</dbReference>
<dbReference type="GO" id="GO:0005548">
    <property type="term" value="F:phospholipid transporter activity"/>
    <property type="evidence" value="ECO:0007669"/>
    <property type="project" value="TreeGrafter"/>
</dbReference>
<evidence type="ECO:0000313" key="8">
    <source>
        <dbReference type="EMBL" id="PIE62100.1"/>
    </source>
</evidence>
<evidence type="ECO:0000256" key="6">
    <source>
        <dbReference type="ARBA" id="ARBA00023136"/>
    </source>
</evidence>
<evidence type="ECO:0000256" key="4">
    <source>
        <dbReference type="ARBA" id="ARBA00022692"/>
    </source>
</evidence>
<dbReference type="PANTHER" id="PTHR30188">
    <property type="entry name" value="ABC TRANSPORTER PERMEASE PROTEIN-RELATED"/>
    <property type="match status" value="1"/>
</dbReference>
<evidence type="ECO:0000256" key="7">
    <source>
        <dbReference type="RuleBase" id="RU362044"/>
    </source>
</evidence>
<gene>
    <name evidence="8" type="ORF">CSA25_06675</name>
</gene>
<evidence type="ECO:0000256" key="1">
    <source>
        <dbReference type="ARBA" id="ARBA00004141"/>
    </source>
</evidence>
<accession>A0A2G6MQ50</accession>
<reference evidence="8 9" key="1">
    <citation type="submission" date="2017-10" db="EMBL/GenBank/DDBJ databases">
        <title>Novel microbial diversity and functional potential in the marine mammal oral microbiome.</title>
        <authorList>
            <person name="Dudek N.K."/>
            <person name="Sun C.L."/>
            <person name="Burstein D."/>
            <person name="Kantor R.S."/>
            <person name="Aliaga Goltsman D.S."/>
            <person name="Bik E.M."/>
            <person name="Thomas B.C."/>
            <person name="Banfield J.F."/>
            <person name="Relman D.A."/>
        </authorList>
    </citation>
    <scope>NUCLEOTIDE SEQUENCE [LARGE SCALE GENOMIC DNA]</scope>
    <source>
        <strain evidence="8">DOLJORAL78_47_202</strain>
    </source>
</reference>
<dbReference type="AlphaFoldDB" id="A0A2G6MQ50"/>
<comment type="caution">
    <text evidence="8">The sequence shown here is derived from an EMBL/GenBank/DDBJ whole genome shotgun (WGS) entry which is preliminary data.</text>
</comment>
<sequence length="264" mass="28684">MFKLRIEKLGSAVIDGIQSIGRMSLFFLQGVCRNFVPFVQFSKIMEQMWFIGTKSMFVIVLTAIFTGMVLGLQGYYTLVDYGSEATLGSAVAMTLIRELGPVLTAIMIAARAGSAMAAEIGVMRISEQIDALETMDINPVRFTFSPRLSASIISFPLLTALFDVTGIFGGFLTGVIMLGVNRYIYMDKVIQSIELADVTGGFVKALVFGMVVTTICCYKGYFAHMSDTQAGKGAKSVSLATTNAVVNSCIFILVFDYIITSFLV</sequence>
<dbReference type="InterPro" id="IPR003453">
    <property type="entry name" value="ABC_MlaE_roteobac"/>
</dbReference>
<evidence type="ECO:0000256" key="2">
    <source>
        <dbReference type="ARBA" id="ARBA00007556"/>
    </source>
</evidence>
<keyword evidence="3" id="KW-0813">Transport</keyword>
<feature type="transmembrane region" description="Helical" evidence="7">
    <location>
        <begin position="244"/>
        <end position="263"/>
    </location>
</feature>
<proteinExistence type="inferred from homology"/>
<dbReference type="Pfam" id="PF02405">
    <property type="entry name" value="MlaE"/>
    <property type="match status" value="1"/>
</dbReference>
<evidence type="ECO:0000313" key="9">
    <source>
        <dbReference type="Proteomes" id="UP000231203"/>
    </source>
</evidence>
<keyword evidence="6 7" id="KW-0472">Membrane</keyword>
<feature type="transmembrane region" description="Helical" evidence="7">
    <location>
        <begin position="55"/>
        <end position="76"/>
    </location>
</feature>
<comment type="similarity">
    <text evidence="2 7">Belongs to the MlaE permease family.</text>
</comment>
<comment type="subcellular location">
    <subcellularLocation>
        <location evidence="1">Membrane</location>
        <topology evidence="1">Multi-pass membrane protein</topology>
    </subcellularLocation>
</comment>
<dbReference type="GO" id="GO:0043190">
    <property type="term" value="C:ATP-binding cassette (ABC) transporter complex"/>
    <property type="evidence" value="ECO:0007669"/>
    <property type="project" value="InterPro"/>
</dbReference>
<name>A0A2G6MQ50_9BACT</name>
<keyword evidence="5 7" id="KW-1133">Transmembrane helix</keyword>
<dbReference type="Proteomes" id="UP000231203">
    <property type="component" value="Unassembled WGS sequence"/>
</dbReference>
<protein>
    <submittedName>
        <fullName evidence="8">ABC transporter permease</fullName>
    </submittedName>
</protein>
<organism evidence="8 9">
    <name type="scientific">Desulfobacter postgatei</name>
    <dbReference type="NCBI Taxonomy" id="2293"/>
    <lineage>
        <taxon>Bacteria</taxon>
        <taxon>Pseudomonadati</taxon>
        <taxon>Thermodesulfobacteriota</taxon>
        <taxon>Desulfobacteria</taxon>
        <taxon>Desulfobacterales</taxon>
        <taxon>Desulfobacteraceae</taxon>
        <taxon>Desulfobacter</taxon>
    </lineage>
</organism>